<comment type="caution">
    <text evidence="4">The sequence shown here is derived from an EMBL/GenBank/DDBJ whole genome shotgun (WGS) entry which is preliminary data.</text>
</comment>
<proteinExistence type="inferred from homology"/>
<dbReference type="InterPro" id="IPR000073">
    <property type="entry name" value="AB_hydrolase_1"/>
</dbReference>
<keyword evidence="2 4" id="KW-0378">Hydrolase</keyword>
<evidence type="ECO:0000259" key="3">
    <source>
        <dbReference type="Pfam" id="PF00561"/>
    </source>
</evidence>
<dbReference type="PANTHER" id="PTHR46118:SF4">
    <property type="entry name" value="PROTEIN ABHD11"/>
    <property type="match status" value="1"/>
</dbReference>
<keyword evidence="5" id="KW-1185">Reference proteome</keyword>
<gene>
    <name evidence="4" type="ORF">DAKH74_044330</name>
</gene>
<evidence type="ECO:0000256" key="2">
    <source>
        <dbReference type="ARBA" id="ARBA00022801"/>
    </source>
</evidence>
<dbReference type="Pfam" id="PF00561">
    <property type="entry name" value="Abhydrolase_1"/>
    <property type="match status" value="1"/>
</dbReference>
<dbReference type="InterPro" id="IPR029058">
    <property type="entry name" value="AB_hydrolase_fold"/>
</dbReference>
<evidence type="ECO:0000313" key="5">
    <source>
        <dbReference type="Proteomes" id="UP001377567"/>
    </source>
</evidence>
<dbReference type="GO" id="GO:0052689">
    <property type="term" value="F:carboxylic ester hydrolase activity"/>
    <property type="evidence" value="ECO:0007669"/>
    <property type="project" value="TreeGrafter"/>
</dbReference>
<protein>
    <submittedName>
        <fullName evidence="4">Hydrolase</fullName>
    </submittedName>
</protein>
<accession>A0AAV5S4Q4</accession>
<dbReference type="Gene3D" id="3.40.50.1820">
    <property type="entry name" value="alpha/beta hydrolase"/>
    <property type="match status" value="1"/>
</dbReference>
<name>A0AAV5S4Q4_MAUHU</name>
<feature type="domain" description="AB hydrolase-1" evidence="3">
    <location>
        <begin position="29"/>
        <end position="137"/>
    </location>
</feature>
<sequence length="292" mass="33465">MSANKLPTKKVVDMFFNHMKPHLPSPHKPVLINIHGFLGSKTMFHSINKAIAGTVNTDIYTVDVRDHGDSPQAHPMTYSVFLDDMLHFIDTKIPKGRQIDFIGFSMGAKIAMMLALNKEMGHRVRRIVSVDMPPYATPILPVELNNNWALINQICSGQIRIKRGGIQWRNKIIDMLGLYFGSGFLQEECNYISRNNKLVKYYLPVAEFPNVVEDLKEWEIRGDMHPSNDKVEVLFQRGLRSCMVESNYDRLTKVFPNSVVEEFDTSHNLIFEDFDRSTKSMAKFINDGIVKN</sequence>
<dbReference type="GO" id="GO:0005739">
    <property type="term" value="C:mitochondrion"/>
    <property type="evidence" value="ECO:0007669"/>
    <property type="project" value="TreeGrafter"/>
</dbReference>
<dbReference type="EMBL" id="BTGD01000016">
    <property type="protein sequence ID" value="GMM57817.1"/>
    <property type="molecule type" value="Genomic_DNA"/>
</dbReference>
<dbReference type="PANTHER" id="PTHR46118">
    <property type="entry name" value="PROTEIN ABHD11"/>
    <property type="match status" value="1"/>
</dbReference>
<organism evidence="4 5">
    <name type="scientific">Maudiozyma humilis</name>
    <name type="common">Sour dough yeast</name>
    <name type="synonym">Kazachstania humilis</name>
    <dbReference type="NCBI Taxonomy" id="51915"/>
    <lineage>
        <taxon>Eukaryota</taxon>
        <taxon>Fungi</taxon>
        <taxon>Dikarya</taxon>
        <taxon>Ascomycota</taxon>
        <taxon>Saccharomycotina</taxon>
        <taxon>Saccharomycetes</taxon>
        <taxon>Saccharomycetales</taxon>
        <taxon>Saccharomycetaceae</taxon>
        <taxon>Maudiozyma</taxon>
    </lineage>
</organism>
<evidence type="ECO:0000256" key="1">
    <source>
        <dbReference type="ARBA" id="ARBA00008645"/>
    </source>
</evidence>
<dbReference type="Proteomes" id="UP001377567">
    <property type="component" value="Unassembled WGS sequence"/>
</dbReference>
<reference evidence="4 5" key="1">
    <citation type="journal article" date="2023" name="Elife">
        <title>Identification of key yeast species and microbe-microbe interactions impacting larval growth of Drosophila in the wild.</title>
        <authorList>
            <person name="Mure A."/>
            <person name="Sugiura Y."/>
            <person name="Maeda R."/>
            <person name="Honda K."/>
            <person name="Sakurai N."/>
            <person name="Takahashi Y."/>
            <person name="Watada M."/>
            <person name="Katoh T."/>
            <person name="Gotoh A."/>
            <person name="Gotoh Y."/>
            <person name="Taniguchi I."/>
            <person name="Nakamura K."/>
            <person name="Hayashi T."/>
            <person name="Katayama T."/>
            <person name="Uemura T."/>
            <person name="Hattori Y."/>
        </authorList>
    </citation>
    <scope>NUCLEOTIDE SEQUENCE [LARGE SCALE GENOMIC DNA]</scope>
    <source>
        <strain evidence="4 5">KH-74</strain>
    </source>
</reference>
<comment type="similarity">
    <text evidence="1">Belongs to the AB hydrolase superfamily.</text>
</comment>
<evidence type="ECO:0000313" key="4">
    <source>
        <dbReference type="EMBL" id="GMM57817.1"/>
    </source>
</evidence>
<dbReference type="SUPFAM" id="SSF53474">
    <property type="entry name" value="alpha/beta-Hydrolases"/>
    <property type="match status" value="1"/>
</dbReference>
<dbReference type="AlphaFoldDB" id="A0AAV5S4Q4"/>